<evidence type="ECO:0000256" key="1">
    <source>
        <dbReference type="SAM" id="MobiDB-lite"/>
    </source>
</evidence>
<feature type="compositionally biased region" description="Basic and acidic residues" evidence="1">
    <location>
        <begin position="227"/>
        <end position="259"/>
    </location>
</feature>
<feature type="region of interest" description="Disordered" evidence="1">
    <location>
        <begin position="214"/>
        <end position="295"/>
    </location>
</feature>
<accession>A0ABQ5D4I6</accession>
<reference evidence="2" key="2">
    <citation type="submission" date="2022-01" db="EMBL/GenBank/DDBJ databases">
        <authorList>
            <person name="Yamashiro T."/>
            <person name="Shiraishi A."/>
            <person name="Satake H."/>
            <person name="Nakayama K."/>
        </authorList>
    </citation>
    <scope>NUCLEOTIDE SEQUENCE</scope>
</reference>
<feature type="compositionally biased region" description="Basic and acidic residues" evidence="1">
    <location>
        <begin position="273"/>
        <end position="288"/>
    </location>
</feature>
<evidence type="ECO:0000313" key="3">
    <source>
        <dbReference type="Proteomes" id="UP001151760"/>
    </source>
</evidence>
<dbReference type="Proteomes" id="UP001151760">
    <property type="component" value="Unassembled WGS sequence"/>
</dbReference>
<reference evidence="2" key="1">
    <citation type="journal article" date="2022" name="Int. J. Mol. Sci.">
        <title>Draft Genome of Tanacetum Coccineum: Genomic Comparison of Closely Related Tanacetum-Family Plants.</title>
        <authorList>
            <person name="Yamashiro T."/>
            <person name="Shiraishi A."/>
            <person name="Nakayama K."/>
            <person name="Satake H."/>
        </authorList>
    </citation>
    <scope>NUCLEOTIDE SEQUENCE</scope>
</reference>
<feature type="compositionally biased region" description="Basic residues" evidence="1">
    <location>
        <begin position="260"/>
        <end position="272"/>
    </location>
</feature>
<feature type="region of interest" description="Disordered" evidence="1">
    <location>
        <begin position="80"/>
        <end position="109"/>
    </location>
</feature>
<organism evidence="2 3">
    <name type="scientific">Tanacetum coccineum</name>
    <dbReference type="NCBI Taxonomy" id="301880"/>
    <lineage>
        <taxon>Eukaryota</taxon>
        <taxon>Viridiplantae</taxon>
        <taxon>Streptophyta</taxon>
        <taxon>Embryophyta</taxon>
        <taxon>Tracheophyta</taxon>
        <taxon>Spermatophyta</taxon>
        <taxon>Magnoliopsida</taxon>
        <taxon>eudicotyledons</taxon>
        <taxon>Gunneridae</taxon>
        <taxon>Pentapetalae</taxon>
        <taxon>asterids</taxon>
        <taxon>campanulids</taxon>
        <taxon>Asterales</taxon>
        <taxon>Asteraceae</taxon>
        <taxon>Asteroideae</taxon>
        <taxon>Anthemideae</taxon>
        <taxon>Anthemidinae</taxon>
        <taxon>Tanacetum</taxon>
    </lineage>
</organism>
<feature type="region of interest" description="Disordered" evidence="1">
    <location>
        <begin position="151"/>
        <end position="177"/>
    </location>
</feature>
<proteinExistence type="predicted"/>
<dbReference type="EMBL" id="BQNB010014946">
    <property type="protein sequence ID" value="GJT34236.1"/>
    <property type="molecule type" value="Genomic_DNA"/>
</dbReference>
<name>A0ABQ5D4I6_9ASTR</name>
<comment type="caution">
    <text evidence="2">The sequence shown here is derived from an EMBL/GenBank/DDBJ whole genome shotgun (WGS) entry which is preliminary data.</text>
</comment>
<evidence type="ECO:0000313" key="2">
    <source>
        <dbReference type="EMBL" id="GJT34236.1"/>
    </source>
</evidence>
<gene>
    <name evidence="2" type="ORF">Tco_0924655</name>
</gene>
<keyword evidence="3" id="KW-1185">Reference proteome</keyword>
<protein>
    <submittedName>
        <fullName evidence="2">Uncharacterized protein</fullName>
    </submittedName>
</protein>
<feature type="compositionally biased region" description="Basic and acidic residues" evidence="1">
    <location>
        <begin position="100"/>
        <end position="109"/>
    </location>
</feature>
<sequence length="368" mass="42440">MTKKTYSSAFTKLILRVKKLEKQVKIGKARRRAKVVLSEDEDVEDDSFKQGRKLSNADEDTNIFLDQDDRVEWFQDDAEVQDKASNETEPVIQEVTPTEVIHDQRSSEKWQSEVSTAGATQGTASEVPIVSTAEVNISTARNTVGRIIYSRRSEKTRKDKGKAIMTEPEPEKKSKKELELERLSITEAIRLQEQIDEEQRAHIARDEEIARQWEEQEKQRSIIGQKKSAEKIEKEDVDAEKEKEEVKTKQVVKEVSKKPGEKKRKILARKRTKDAQDKEISKRQKLDEKEEDDQKDENITQYMEIVEVEEIAISAILLATKPPVIVDVEIVSEGQMSSYYIIRADGKSKRYSIMTLSIIFQEFFNDNS</sequence>